<evidence type="ECO:0000256" key="1">
    <source>
        <dbReference type="SAM" id="Phobius"/>
    </source>
</evidence>
<feature type="transmembrane region" description="Helical" evidence="1">
    <location>
        <begin position="109"/>
        <end position="125"/>
    </location>
</feature>
<feature type="transmembrane region" description="Helical" evidence="1">
    <location>
        <begin position="70"/>
        <end position="89"/>
    </location>
</feature>
<feature type="transmembrane region" description="Helical" evidence="1">
    <location>
        <begin position="146"/>
        <end position="163"/>
    </location>
</feature>
<organism evidence="2 3">
    <name type="scientific">Pseudomonas kribbensis</name>
    <dbReference type="NCBI Taxonomy" id="1628086"/>
    <lineage>
        <taxon>Bacteria</taxon>
        <taxon>Pseudomonadati</taxon>
        <taxon>Pseudomonadota</taxon>
        <taxon>Gammaproteobacteria</taxon>
        <taxon>Pseudomonadales</taxon>
        <taxon>Pseudomonadaceae</taxon>
        <taxon>Pseudomonas</taxon>
    </lineage>
</organism>
<proteinExistence type="predicted"/>
<evidence type="ECO:0000313" key="2">
    <source>
        <dbReference type="EMBL" id="AXI59859.1"/>
    </source>
</evidence>
<reference evidence="2 3" key="1">
    <citation type="submission" date="2018-05" db="EMBL/GenBank/DDBJ databases">
        <title>Complete genome sequence of Pseudomonas kribbensis 46-2(T).</title>
        <authorList>
            <person name="Jeong H."/>
            <person name="Lee S.-G."/>
            <person name="Rha E."/>
            <person name="Kim H."/>
        </authorList>
    </citation>
    <scope>NUCLEOTIDE SEQUENCE [LARGE SCALE GENOMIC DNA]</scope>
    <source>
        <strain evidence="2 3">46-2</strain>
    </source>
</reference>
<evidence type="ECO:0000313" key="3">
    <source>
        <dbReference type="Proteomes" id="UP000253720"/>
    </source>
</evidence>
<keyword evidence="1" id="KW-0812">Transmembrane</keyword>
<dbReference type="EMBL" id="CP029608">
    <property type="protein sequence ID" value="AXI59859.1"/>
    <property type="molecule type" value="Genomic_DNA"/>
</dbReference>
<dbReference type="KEGG" id="pke:DLD99_05060"/>
<dbReference type="AlphaFoldDB" id="A0A345RKP3"/>
<keyword evidence="3" id="KW-1185">Reference proteome</keyword>
<dbReference type="Proteomes" id="UP000253720">
    <property type="component" value="Chromosome"/>
</dbReference>
<protein>
    <recommendedName>
        <fullName evidence="4">DUF2165 domain-containing protein</fullName>
    </recommendedName>
</protein>
<dbReference type="InterPro" id="IPR018681">
    <property type="entry name" value="DUF2165_transmembrane"/>
</dbReference>
<dbReference type="Pfam" id="PF09933">
    <property type="entry name" value="DUF2165"/>
    <property type="match status" value="1"/>
</dbReference>
<evidence type="ECO:0008006" key="4">
    <source>
        <dbReference type="Google" id="ProtNLM"/>
    </source>
</evidence>
<name>A0A345RKP3_9PSED</name>
<accession>A0A345RKP3</accession>
<feature type="transmembrane region" description="Helical" evidence="1">
    <location>
        <begin position="15"/>
        <end position="34"/>
    </location>
</feature>
<keyword evidence="1" id="KW-0472">Membrane</keyword>
<gene>
    <name evidence="2" type="ORF">DLD99_05060</name>
</gene>
<dbReference type="RefSeq" id="WP_114881470.1">
    <property type="nucleotide sequence ID" value="NZ_CP029608.1"/>
</dbReference>
<keyword evidence="1" id="KW-1133">Transmembrane helix</keyword>
<sequence length="167" mass="19184">MTGLKTSQLIRRSKVAIVFMVGMLGALIVFSNATDYDSNYIYLGHILSMDTTGSHLMYRSINSEMMHHRIYWMIMTLETIFTSACLLGGYQLAKNINASDEQFHEAKKYAVLGFLVALFVYYFCLQVIGNEWFDMDQSKDWNAMKWAQSIVDFLLPALIFLVMKVDS</sequence>